<evidence type="ECO:0000313" key="3">
    <source>
        <dbReference type="Proteomes" id="UP000639338"/>
    </source>
</evidence>
<protein>
    <submittedName>
        <fullName evidence="2">Uncharacterized protein</fullName>
    </submittedName>
</protein>
<dbReference type="OrthoDB" id="8173371at2759"/>
<sequence>MSAPVKVDDYNNLSNEEIESLEMIEIRQKMIERDANEISKLWKLIPMTLYFFCALSSYIASILFYIFWNDIFRGNCPIWGELKPPSPKRLLRDMDATIEDEIPDVPSPDWRRNMIVSFQNQRHCNFYHSVSLCSCMFGIIWLMFFSMCGKGGYDTRIFIAPWRLVPPAILFHLIFTPVVLYAVHDVAYGYSSFTTNLTDVATNYMNKTDVIYSKKCNVVQHYLKAFEDSDHDLCYIYTSLQIFSWIMAWCWFLGLLILLLRIAIVNDFRLLKLTIYKCPVKKIIEEEEKIDENIEEEIISYPRRLQRLLFFMPE</sequence>
<dbReference type="EMBL" id="JACMRX010000004">
    <property type="protein sequence ID" value="KAF7991896.1"/>
    <property type="molecule type" value="Genomic_DNA"/>
</dbReference>
<organism evidence="2 3">
    <name type="scientific">Aphidius gifuensis</name>
    <name type="common">Parasitoid wasp</name>
    <dbReference type="NCBI Taxonomy" id="684658"/>
    <lineage>
        <taxon>Eukaryota</taxon>
        <taxon>Metazoa</taxon>
        <taxon>Ecdysozoa</taxon>
        <taxon>Arthropoda</taxon>
        <taxon>Hexapoda</taxon>
        <taxon>Insecta</taxon>
        <taxon>Pterygota</taxon>
        <taxon>Neoptera</taxon>
        <taxon>Endopterygota</taxon>
        <taxon>Hymenoptera</taxon>
        <taxon>Apocrita</taxon>
        <taxon>Ichneumonoidea</taxon>
        <taxon>Braconidae</taxon>
        <taxon>Aphidiinae</taxon>
        <taxon>Aphidius</taxon>
    </lineage>
</organism>
<evidence type="ECO:0000313" key="2">
    <source>
        <dbReference type="EMBL" id="KAF7991896.1"/>
    </source>
</evidence>
<name>A0A834XTF8_APHGI</name>
<keyword evidence="3" id="KW-1185">Reference proteome</keyword>
<feature type="transmembrane region" description="Helical" evidence="1">
    <location>
        <begin position="49"/>
        <end position="68"/>
    </location>
</feature>
<dbReference type="AlphaFoldDB" id="A0A834XTF8"/>
<feature type="transmembrane region" description="Helical" evidence="1">
    <location>
        <begin position="126"/>
        <end position="144"/>
    </location>
</feature>
<feature type="transmembrane region" description="Helical" evidence="1">
    <location>
        <begin position="242"/>
        <end position="264"/>
    </location>
</feature>
<dbReference type="Proteomes" id="UP000639338">
    <property type="component" value="Unassembled WGS sequence"/>
</dbReference>
<reference evidence="2 3" key="1">
    <citation type="submission" date="2020-08" db="EMBL/GenBank/DDBJ databases">
        <title>Aphidius gifuensis genome sequencing and assembly.</title>
        <authorList>
            <person name="Du Z."/>
        </authorList>
    </citation>
    <scope>NUCLEOTIDE SEQUENCE [LARGE SCALE GENOMIC DNA]</scope>
    <source>
        <strain evidence="2">YNYX2018</strain>
        <tissue evidence="2">Adults</tissue>
    </source>
</reference>
<proteinExistence type="predicted"/>
<feature type="transmembrane region" description="Helical" evidence="1">
    <location>
        <begin position="164"/>
        <end position="183"/>
    </location>
</feature>
<comment type="caution">
    <text evidence="2">The sequence shown here is derived from an EMBL/GenBank/DDBJ whole genome shotgun (WGS) entry which is preliminary data.</text>
</comment>
<keyword evidence="1" id="KW-0812">Transmembrane</keyword>
<keyword evidence="1" id="KW-1133">Transmembrane helix</keyword>
<evidence type="ECO:0000256" key="1">
    <source>
        <dbReference type="SAM" id="Phobius"/>
    </source>
</evidence>
<accession>A0A834XTF8</accession>
<gene>
    <name evidence="2" type="ORF">HCN44_010697</name>
</gene>
<keyword evidence="1" id="KW-0472">Membrane</keyword>